<name>A0ABW1ZTD9_9GAMM</name>
<dbReference type="SUPFAM" id="SSF51735">
    <property type="entry name" value="NAD(P)-binding Rossmann-fold domains"/>
    <property type="match status" value="1"/>
</dbReference>
<sequence length="271" mass="30551">MEVFDMNNSTVMVTGGAGFIGSELSHQLCQCAERVIIVDNLVNGKRENIQQLLNDRVTFYPYDIRDLDKMIPLLNEVDVVFHLACLGVRHSIHSPLENHDVNATATLNLLKASREARVGRFVYVSSSEVYGTAQWVPMTENHPTLPMTVYGGSKLAGESYTRAFYRTYNYPTVVVRPFNSFGPRCHHEGDSGEVIPKFLLRAMAGQSLIIHGDGSQTRDFTYVSDTARGFSAPDSPIWRQVKPSMWARVRRSLSTNSPAWWMSCLRTATWR</sequence>
<dbReference type="InterPro" id="IPR036291">
    <property type="entry name" value="NAD(P)-bd_dom_sf"/>
</dbReference>
<proteinExistence type="inferred from homology"/>
<comment type="similarity">
    <text evidence="2">Belongs to the NAD(P)-dependent epimerase/dehydratase family.</text>
</comment>
<evidence type="ECO:0000256" key="2">
    <source>
        <dbReference type="ARBA" id="ARBA00007637"/>
    </source>
</evidence>
<dbReference type="Pfam" id="PF01370">
    <property type="entry name" value="Epimerase"/>
    <property type="match status" value="1"/>
</dbReference>
<keyword evidence="5" id="KW-1185">Reference proteome</keyword>
<comment type="pathway">
    <text evidence="1">Bacterial outer membrane biogenesis; LPS O-antigen biosynthesis.</text>
</comment>
<dbReference type="InterPro" id="IPR001509">
    <property type="entry name" value="Epimerase_deHydtase"/>
</dbReference>
<comment type="caution">
    <text evidence="4">The sequence shown here is derived from an EMBL/GenBank/DDBJ whole genome shotgun (WGS) entry which is preliminary data.</text>
</comment>
<evidence type="ECO:0000259" key="3">
    <source>
        <dbReference type="Pfam" id="PF01370"/>
    </source>
</evidence>
<evidence type="ECO:0000313" key="4">
    <source>
        <dbReference type="EMBL" id="MFC6668992.1"/>
    </source>
</evidence>
<reference evidence="5" key="1">
    <citation type="journal article" date="2019" name="Int. J. Syst. Evol. Microbiol.">
        <title>The Global Catalogue of Microorganisms (GCM) 10K type strain sequencing project: providing services to taxonomists for standard genome sequencing and annotation.</title>
        <authorList>
            <consortium name="The Broad Institute Genomics Platform"/>
            <consortium name="The Broad Institute Genome Sequencing Center for Infectious Disease"/>
            <person name="Wu L."/>
            <person name="Ma J."/>
        </authorList>
    </citation>
    <scope>NUCLEOTIDE SEQUENCE [LARGE SCALE GENOMIC DNA]</scope>
    <source>
        <strain evidence="5">NBRC 111756</strain>
    </source>
</reference>
<organism evidence="4 5">
    <name type="scientific">Marinobacterium aestuariivivens</name>
    <dbReference type="NCBI Taxonomy" id="1698799"/>
    <lineage>
        <taxon>Bacteria</taxon>
        <taxon>Pseudomonadati</taxon>
        <taxon>Pseudomonadota</taxon>
        <taxon>Gammaproteobacteria</taxon>
        <taxon>Oceanospirillales</taxon>
        <taxon>Oceanospirillaceae</taxon>
        <taxon>Marinobacterium</taxon>
    </lineage>
</organism>
<accession>A0ABW1ZTD9</accession>
<dbReference type="EMBL" id="JBHSWE010000001">
    <property type="protein sequence ID" value="MFC6668992.1"/>
    <property type="molecule type" value="Genomic_DNA"/>
</dbReference>
<dbReference type="RefSeq" id="WP_379907541.1">
    <property type="nucleotide sequence ID" value="NZ_JBHSWE010000001.1"/>
</dbReference>
<feature type="domain" description="NAD-dependent epimerase/dehydratase" evidence="3">
    <location>
        <begin position="11"/>
        <end position="230"/>
    </location>
</feature>
<protein>
    <submittedName>
        <fullName evidence="4">SDR family NAD(P)-dependent oxidoreductase</fullName>
    </submittedName>
</protein>
<dbReference type="Proteomes" id="UP001596422">
    <property type="component" value="Unassembled WGS sequence"/>
</dbReference>
<dbReference type="PANTHER" id="PTHR43000">
    <property type="entry name" value="DTDP-D-GLUCOSE 4,6-DEHYDRATASE-RELATED"/>
    <property type="match status" value="1"/>
</dbReference>
<dbReference type="Gene3D" id="3.40.50.720">
    <property type="entry name" value="NAD(P)-binding Rossmann-like Domain"/>
    <property type="match status" value="1"/>
</dbReference>
<evidence type="ECO:0000313" key="5">
    <source>
        <dbReference type="Proteomes" id="UP001596422"/>
    </source>
</evidence>
<dbReference type="Gene3D" id="3.90.25.10">
    <property type="entry name" value="UDP-galactose 4-epimerase, domain 1"/>
    <property type="match status" value="1"/>
</dbReference>
<gene>
    <name evidence="4" type="ORF">ACFQDL_01865</name>
</gene>
<evidence type="ECO:0000256" key="1">
    <source>
        <dbReference type="ARBA" id="ARBA00005125"/>
    </source>
</evidence>